<feature type="non-terminal residue" evidence="2">
    <location>
        <position position="164"/>
    </location>
</feature>
<comment type="caution">
    <text evidence="2">The sequence shown here is derived from an EMBL/GenBank/DDBJ whole genome shotgun (WGS) entry which is preliminary data.</text>
</comment>
<dbReference type="EMBL" id="CALNXI010002477">
    <property type="protein sequence ID" value="CAH3188108.1"/>
    <property type="molecule type" value="Genomic_DNA"/>
</dbReference>
<accession>A0ABN8S966</accession>
<keyword evidence="3" id="KW-1185">Reference proteome</keyword>
<name>A0ABN8S966_9CNID</name>
<feature type="region of interest" description="Disordered" evidence="1">
    <location>
        <begin position="34"/>
        <end position="53"/>
    </location>
</feature>
<feature type="compositionally biased region" description="Polar residues" evidence="1">
    <location>
        <begin position="36"/>
        <end position="48"/>
    </location>
</feature>
<gene>
    <name evidence="2" type="ORF">PEVE_00018137</name>
</gene>
<sequence length="164" mass="18489">ATQKNDSKILALVSRELVAAEACYHRTWYGSYTRPEGSSSVNTDMSSESPDDEYARLESDAYQMLFDFIRSDVIENEKVVRLSEMTQLLLQYLMSLGAKELQITRNVLNILMAEKEDKGATTKNSNIQKAAADIRDAIGNEENKMSWPSRPSELNDSAIEVLEE</sequence>
<proteinExistence type="predicted"/>
<feature type="non-terminal residue" evidence="2">
    <location>
        <position position="1"/>
    </location>
</feature>
<evidence type="ECO:0000313" key="3">
    <source>
        <dbReference type="Proteomes" id="UP001159427"/>
    </source>
</evidence>
<evidence type="ECO:0000313" key="2">
    <source>
        <dbReference type="EMBL" id="CAH3188108.1"/>
    </source>
</evidence>
<protein>
    <submittedName>
        <fullName evidence="2">Uncharacterized protein</fullName>
    </submittedName>
</protein>
<organism evidence="2 3">
    <name type="scientific">Porites evermanni</name>
    <dbReference type="NCBI Taxonomy" id="104178"/>
    <lineage>
        <taxon>Eukaryota</taxon>
        <taxon>Metazoa</taxon>
        <taxon>Cnidaria</taxon>
        <taxon>Anthozoa</taxon>
        <taxon>Hexacorallia</taxon>
        <taxon>Scleractinia</taxon>
        <taxon>Fungiina</taxon>
        <taxon>Poritidae</taxon>
        <taxon>Porites</taxon>
    </lineage>
</organism>
<reference evidence="2 3" key="1">
    <citation type="submission" date="2022-05" db="EMBL/GenBank/DDBJ databases">
        <authorList>
            <consortium name="Genoscope - CEA"/>
            <person name="William W."/>
        </authorList>
    </citation>
    <scope>NUCLEOTIDE SEQUENCE [LARGE SCALE GENOMIC DNA]</scope>
</reference>
<feature type="region of interest" description="Disordered" evidence="1">
    <location>
        <begin position="139"/>
        <end position="164"/>
    </location>
</feature>
<dbReference type="Proteomes" id="UP001159427">
    <property type="component" value="Unassembled WGS sequence"/>
</dbReference>
<evidence type="ECO:0000256" key="1">
    <source>
        <dbReference type="SAM" id="MobiDB-lite"/>
    </source>
</evidence>